<sequence>MDKQISFVIPIHPPHYKYVSFLDNLTDAAEFTIFFVLTTTNEKVCLISHIHNYTTTGFKNIRYIVLEEDPEIANHITQFNHRDKGIINMKKLYALHYLSKNAEYTKFDYIAVIDSEIKFINTKNIYNKFKSYCDKKQVIAGNTTIRNNIHSFLDNIHSHSIKHFNSKDIDKINKETNNGKYYFWYSDINVYDRKIVPEFLSYIEFDNLSKFIPKISFWSFDYVIYYYYCIAFHNYKILCMEDYGIERQWSLEAASYKVYKQVIDKMDYTSNIVISNCYYKNKNLFVSDDNEPLLIYNLNDGRYNNIYDRKVDYLDN</sequence>
<dbReference type="EMBL" id="MN740240">
    <property type="protein sequence ID" value="QHT95304.1"/>
    <property type="molecule type" value="Genomic_DNA"/>
</dbReference>
<protein>
    <submittedName>
        <fullName evidence="1">Uncharacterized protein</fullName>
    </submittedName>
</protein>
<dbReference type="AlphaFoldDB" id="A0A6C0IQ00"/>
<reference evidence="1" key="1">
    <citation type="journal article" date="2020" name="Nature">
        <title>Giant virus diversity and host interactions through global metagenomics.</title>
        <authorList>
            <person name="Schulz F."/>
            <person name="Roux S."/>
            <person name="Paez-Espino D."/>
            <person name="Jungbluth S."/>
            <person name="Walsh D.A."/>
            <person name="Denef V.J."/>
            <person name="McMahon K.D."/>
            <person name="Konstantinidis K.T."/>
            <person name="Eloe-Fadrosh E.A."/>
            <person name="Kyrpides N.C."/>
            <person name="Woyke T."/>
        </authorList>
    </citation>
    <scope>NUCLEOTIDE SEQUENCE</scope>
    <source>
        <strain evidence="1">GVMAG-M-3300024261-8</strain>
    </source>
</reference>
<organism evidence="1">
    <name type="scientific">viral metagenome</name>
    <dbReference type="NCBI Taxonomy" id="1070528"/>
    <lineage>
        <taxon>unclassified sequences</taxon>
        <taxon>metagenomes</taxon>
        <taxon>organismal metagenomes</taxon>
    </lineage>
</organism>
<name>A0A6C0IQ00_9ZZZZ</name>
<evidence type="ECO:0000313" key="1">
    <source>
        <dbReference type="EMBL" id="QHT95304.1"/>
    </source>
</evidence>
<proteinExistence type="predicted"/>
<accession>A0A6C0IQ00</accession>